<evidence type="ECO:0000313" key="2">
    <source>
        <dbReference type="EMBL" id="GAA4686822.1"/>
    </source>
</evidence>
<gene>
    <name evidence="2" type="ORF">GCM10025780_37060</name>
</gene>
<evidence type="ECO:0000313" key="3">
    <source>
        <dbReference type="Proteomes" id="UP001501295"/>
    </source>
</evidence>
<proteinExistence type="predicted"/>
<comment type="caution">
    <text evidence="2">The sequence shown here is derived from an EMBL/GenBank/DDBJ whole genome shotgun (WGS) entry which is preliminary data.</text>
</comment>
<feature type="transmembrane region" description="Helical" evidence="1">
    <location>
        <begin position="241"/>
        <end position="269"/>
    </location>
</feature>
<feature type="transmembrane region" description="Helical" evidence="1">
    <location>
        <begin position="157"/>
        <end position="182"/>
    </location>
</feature>
<evidence type="ECO:0008006" key="4">
    <source>
        <dbReference type="Google" id="ProtNLM"/>
    </source>
</evidence>
<evidence type="ECO:0000256" key="1">
    <source>
        <dbReference type="SAM" id="Phobius"/>
    </source>
</evidence>
<name>A0ABP8WF89_9MICO</name>
<accession>A0ABP8WF89</accession>
<feature type="transmembrane region" description="Helical" evidence="1">
    <location>
        <begin position="290"/>
        <end position="315"/>
    </location>
</feature>
<organism evidence="2 3">
    <name type="scientific">Frondihabitans cladoniiphilus</name>
    <dbReference type="NCBI Taxonomy" id="715785"/>
    <lineage>
        <taxon>Bacteria</taxon>
        <taxon>Bacillati</taxon>
        <taxon>Actinomycetota</taxon>
        <taxon>Actinomycetes</taxon>
        <taxon>Micrococcales</taxon>
        <taxon>Microbacteriaceae</taxon>
        <taxon>Frondihabitans</taxon>
    </lineage>
</organism>
<dbReference type="Proteomes" id="UP001501295">
    <property type="component" value="Unassembled WGS sequence"/>
</dbReference>
<reference evidence="3" key="1">
    <citation type="journal article" date="2019" name="Int. J. Syst. Evol. Microbiol.">
        <title>The Global Catalogue of Microorganisms (GCM) 10K type strain sequencing project: providing services to taxonomists for standard genome sequencing and annotation.</title>
        <authorList>
            <consortium name="The Broad Institute Genomics Platform"/>
            <consortium name="The Broad Institute Genome Sequencing Center for Infectious Disease"/>
            <person name="Wu L."/>
            <person name="Ma J."/>
        </authorList>
    </citation>
    <scope>NUCLEOTIDE SEQUENCE [LARGE SCALE GENOMIC DNA]</scope>
    <source>
        <strain evidence="3">JCM 18956</strain>
    </source>
</reference>
<keyword evidence="1" id="KW-0472">Membrane</keyword>
<feature type="transmembrane region" description="Helical" evidence="1">
    <location>
        <begin position="625"/>
        <end position="646"/>
    </location>
</feature>
<sequence length="659" mass="69793">MILKLSAAAAVITTILTAFLVVRSGDEAVVKGASTVVTVWDDGGLTRVEAERAIVAAARQERITLYRSITSVESGITVRSLSVANQGDDRALPGVDEQYPDFGRSLHTRFRPAPNGISPGGMYVTGATEIRADRFVAVLRQQGLDVTAVPFGFAGQFWWTAGAAPLLPLLMAALLGMILGCVSSTVGARRQDAVRVANGMSRTDVAFRQCARVILLVLAYGVIGLAVSVLPLAIYNGLAQFARFAGTTAVGIGLAAVVGGAVVLVTSLLANRRSLLPALEGRLPFGRLTLFGLVAHGAAVGLVVAVLASAIAAGWSASENRRDSAEWDRGDDLYALSFRLSNTEGEKFVDVFAALGLRAIAEGRALVSTRPLGGPEDHGPDGGGALIVNDRYLAEQTIRDHTGKRVEGSNLRPDELTLLVPDDLRGVPELVSRYEEWIRFRAEADGRRSDDSRVPIHVIRTAGGQRVFNYSTRETTSSQLDPVVAVVPSSRPVLSSDWIVSGMTQGTVLFTDRTRLERDLRSSSLDSSAWIVSARDLAEVRLDGQEHDLRTTMSVALLAGIVAVLAAFVFAAASAEISRRGDFLRLVHGDSGLRTVLLPATLAVASAGAASGLALSSHLSVSPSTFSPCGVVLLADVLAVALFISVRSRRLRADTLKKS</sequence>
<feature type="transmembrane region" description="Helical" evidence="1">
    <location>
        <begin position="596"/>
        <end position="619"/>
    </location>
</feature>
<dbReference type="EMBL" id="BAABLM010000012">
    <property type="protein sequence ID" value="GAA4686822.1"/>
    <property type="molecule type" value="Genomic_DNA"/>
</dbReference>
<keyword evidence="3" id="KW-1185">Reference proteome</keyword>
<keyword evidence="1" id="KW-1133">Transmembrane helix</keyword>
<feature type="transmembrane region" description="Helical" evidence="1">
    <location>
        <begin position="555"/>
        <end position="575"/>
    </location>
</feature>
<feature type="transmembrane region" description="Helical" evidence="1">
    <location>
        <begin position="210"/>
        <end position="235"/>
    </location>
</feature>
<dbReference type="RefSeq" id="WP_345377431.1">
    <property type="nucleotide sequence ID" value="NZ_BAABLM010000012.1"/>
</dbReference>
<keyword evidence="1" id="KW-0812">Transmembrane</keyword>
<protein>
    <recommendedName>
        <fullName evidence="4">FtsX-like permease family protein</fullName>
    </recommendedName>
</protein>